<proteinExistence type="predicted"/>
<dbReference type="Proteomes" id="UP000321938">
    <property type="component" value="Unassembled WGS sequence"/>
</dbReference>
<evidence type="ECO:0000313" key="1">
    <source>
        <dbReference type="EMBL" id="TXE18611.1"/>
    </source>
</evidence>
<accession>A0A5C7BAM6</accession>
<organism evidence="1 2">
    <name type="scientific">Psychroserpens burtonensis</name>
    <dbReference type="NCBI Taxonomy" id="49278"/>
    <lineage>
        <taxon>Bacteria</taxon>
        <taxon>Pseudomonadati</taxon>
        <taxon>Bacteroidota</taxon>
        <taxon>Flavobacteriia</taxon>
        <taxon>Flavobacteriales</taxon>
        <taxon>Flavobacteriaceae</taxon>
        <taxon>Psychroserpens</taxon>
    </lineage>
</organism>
<protein>
    <submittedName>
        <fullName evidence="1">Uncharacterized protein</fullName>
    </submittedName>
</protein>
<gene>
    <name evidence="1" type="ORF">ES692_06090</name>
</gene>
<keyword evidence="2" id="KW-1185">Reference proteome</keyword>
<reference evidence="1 2" key="1">
    <citation type="submission" date="2019-08" db="EMBL/GenBank/DDBJ databases">
        <title>Genome of Psychroserpens burtonensis ACAM 167.</title>
        <authorList>
            <person name="Bowman J.P."/>
        </authorList>
    </citation>
    <scope>NUCLEOTIDE SEQUENCE [LARGE SCALE GENOMIC DNA]</scope>
    <source>
        <strain evidence="1 2">ACAM 167</strain>
    </source>
</reference>
<sequence length="119" mass="13787">MRTNKLQFKVKFFNMLWLVIVFNLGFVLCDSGGLQAQSIRPNTNINASELHYHLSTKKDTLFIRSDFFIKTITILNENFRKFYLVNKNAKAVVIGTFPKGKHTIITITNNKVITFNLMK</sequence>
<evidence type="ECO:0000313" key="2">
    <source>
        <dbReference type="Proteomes" id="UP000321938"/>
    </source>
</evidence>
<dbReference type="AlphaFoldDB" id="A0A5C7BAM6"/>
<dbReference type="EMBL" id="VOSB01000007">
    <property type="protein sequence ID" value="TXE18611.1"/>
    <property type="molecule type" value="Genomic_DNA"/>
</dbReference>
<dbReference type="RefSeq" id="WP_147231369.1">
    <property type="nucleotide sequence ID" value="NZ_VOSB01000007.1"/>
</dbReference>
<comment type="caution">
    <text evidence="1">The sequence shown here is derived from an EMBL/GenBank/DDBJ whole genome shotgun (WGS) entry which is preliminary data.</text>
</comment>
<name>A0A5C7BAM6_9FLAO</name>